<dbReference type="GO" id="GO:0003824">
    <property type="term" value="F:catalytic activity"/>
    <property type="evidence" value="ECO:0007669"/>
    <property type="project" value="UniProtKB-ARBA"/>
</dbReference>
<dbReference type="PROSITE" id="PS50839">
    <property type="entry name" value="CHASE"/>
    <property type="match status" value="1"/>
</dbReference>
<keyword evidence="3 5" id="KW-1133">Transmembrane helix</keyword>
<evidence type="ECO:0000313" key="8">
    <source>
        <dbReference type="Proteomes" id="UP000178835"/>
    </source>
</evidence>
<dbReference type="InterPro" id="IPR035965">
    <property type="entry name" value="PAS-like_dom_sf"/>
</dbReference>
<dbReference type="InterPro" id="IPR006189">
    <property type="entry name" value="CHASE_dom"/>
</dbReference>
<protein>
    <recommendedName>
        <fullName evidence="6">CHASE domain-containing protein</fullName>
    </recommendedName>
</protein>
<dbReference type="Proteomes" id="UP000178835">
    <property type="component" value="Unassembled WGS sequence"/>
</dbReference>
<reference evidence="7 8" key="1">
    <citation type="journal article" date="2016" name="Nat. Commun.">
        <title>Thousands of microbial genomes shed light on interconnected biogeochemical processes in an aquifer system.</title>
        <authorList>
            <person name="Anantharaman K."/>
            <person name="Brown C.T."/>
            <person name="Hug L.A."/>
            <person name="Sharon I."/>
            <person name="Castelle C.J."/>
            <person name="Probst A.J."/>
            <person name="Thomas B.C."/>
            <person name="Singh A."/>
            <person name="Wilkins M.J."/>
            <person name="Karaoz U."/>
            <person name="Brodie E.L."/>
            <person name="Williams K.H."/>
            <person name="Hubbard S.S."/>
            <person name="Banfield J.F."/>
        </authorList>
    </citation>
    <scope>NUCLEOTIDE SEQUENCE [LARGE SCALE GENOMIC DNA]</scope>
</reference>
<name>A0A1G2HEA6_9BACT</name>
<comment type="caution">
    <text evidence="7">The sequence shown here is derived from an EMBL/GenBank/DDBJ whole genome shotgun (WGS) entry which is preliminary data.</text>
</comment>
<evidence type="ECO:0000256" key="5">
    <source>
        <dbReference type="SAM" id="Phobius"/>
    </source>
</evidence>
<proteinExistence type="predicted"/>
<dbReference type="GO" id="GO:0007165">
    <property type="term" value="P:signal transduction"/>
    <property type="evidence" value="ECO:0007669"/>
    <property type="project" value="UniProtKB-ARBA"/>
</dbReference>
<feature type="transmembrane region" description="Helical" evidence="5">
    <location>
        <begin position="12"/>
        <end position="35"/>
    </location>
</feature>
<comment type="subcellular location">
    <subcellularLocation>
        <location evidence="1">Membrane</location>
    </subcellularLocation>
</comment>
<sequence>MVQIRTRILQKILSYIAVAVFSVLMAITFFVWFFAGNSIKDERTARFTQEVREAERFINEKMNNEAASVRAASAFFHGSEEVLRNEWADYVQATSFISRNPDVLGFFYAENVKAEDLDEFTASVRSDTSVSPDGYPNFNVFAVGGEEPDFFIFTVTGEEKDEYSPLLYIEPLESREAALGLDITSYEPWNETARQAVAFRAPVLSPVFVREGEGFGAIILSPVYTNRGAGPLMGFVGLGTDLGTVFDEIFETEYQFGIDFEIFDGGNISEESLIYNRDDVLHATTWEEHKRLATTRILDVAEHKWTLYASADPGYGTDAAESYLPQFILVLGVLLSISISGVIYIFSTSHSRALELAAEMSATYREERNRLQAVLSSMNEGVLVMDRAGKLVLMNNYASRKLEIGWEYIGKKATDILEMYKGRKKISAEDWPVADTLKTGETIVTTSKDRYYYKTITGKKFPVILVMASMKGVEQKGAVIVFRDISE</sequence>
<dbReference type="Gene3D" id="3.30.450.20">
    <property type="entry name" value="PAS domain"/>
    <property type="match status" value="1"/>
</dbReference>
<dbReference type="InterPro" id="IPR042240">
    <property type="entry name" value="CHASE_sf"/>
</dbReference>
<evidence type="ECO:0000259" key="6">
    <source>
        <dbReference type="PROSITE" id="PS50839"/>
    </source>
</evidence>
<dbReference type="SMART" id="SM01079">
    <property type="entry name" value="CHASE"/>
    <property type="match status" value="1"/>
</dbReference>
<gene>
    <name evidence="7" type="ORF">A2919_01325</name>
</gene>
<dbReference type="EMBL" id="MHOH01000012">
    <property type="protein sequence ID" value="OGZ60804.1"/>
    <property type="molecule type" value="Genomic_DNA"/>
</dbReference>
<keyword evidence="4 5" id="KW-0472">Membrane</keyword>
<evidence type="ECO:0000256" key="1">
    <source>
        <dbReference type="ARBA" id="ARBA00004370"/>
    </source>
</evidence>
<dbReference type="GO" id="GO:0016020">
    <property type="term" value="C:membrane"/>
    <property type="evidence" value="ECO:0007669"/>
    <property type="project" value="UniProtKB-SubCell"/>
</dbReference>
<organism evidence="7 8">
    <name type="scientific">Candidatus Spechtbacteria bacterium RIFCSPLOWO2_01_FULL_43_12</name>
    <dbReference type="NCBI Taxonomy" id="1802162"/>
    <lineage>
        <taxon>Bacteria</taxon>
        <taxon>Candidatus Spechtiibacteriota</taxon>
    </lineage>
</organism>
<dbReference type="Gene3D" id="3.30.450.350">
    <property type="entry name" value="CHASE domain"/>
    <property type="match status" value="1"/>
</dbReference>
<dbReference type="AlphaFoldDB" id="A0A1G2HEA6"/>
<dbReference type="Pfam" id="PF03924">
    <property type="entry name" value="CHASE"/>
    <property type="match status" value="1"/>
</dbReference>
<evidence type="ECO:0000256" key="2">
    <source>
        <dbReference type="ARBA" id="ARBA00022692"/>
    </source>
</evidence>
<feature type="transmembrane region" description="Helical" evidence="5">
    <location>
        <begin position="327"/>
        <end position="346"/>
    </location>
</feature>
<feature type="domain" description="CHASE" evidence="6">
    <location>
        <begin position="161"/>
        <end position="308"/>
    </location>
</feature>
<evidence type="ECO:0000313" key="7">
    <source>
        <dbReference type="EMBL" id="OGZ60804.1"/>
    </source>
</evidence>
<accession>A0A1G2HEA6</accession>
<dbReference type="SUPFAM" id="SSF55785">
    <property type="entry name" value="PYP-like sensor domain (PAS domain)"/>
    <property type="match status" value="1"/>
</dbReference>
<evidence type="ECO:0000256" key="4">
    <source>
        <dbReference type="ARBA" id="ARBA00023136"/>
    </source>
</evidence>
<evidence type="ECO:0000256" key="3">
    <source>
        <dbReference type="ARBA" id="ARBA00022989"/>
    </source>
</evidence>
<keyword evidence="2 5" id="KW-0812">Transmembrane</keyword>